<evidence type="ECO:0000259" key="4">
    <source>
        <dbReference type="SMART" id="SM01308"/>
    </source>
</evidence>
<dbReference type="SMART" id="SM01303">
    <property type="entry name" value="RasGEF_N_2"/>
    <property type="match status" value="1"/>
</dbReference>
<proteinExistence type="inferred from homology"/>
<dbReference type="SUPFAM" id="SSF48371">
    <property type="entry name" value="ARM repeat"/>
    <property type="match status" value="1"/>
</dbReference>
<feature type="region of interest" description="Disordered" evidence="2">
    <location>
        <begin position="1246"/>
        <end position="1266"/>
    </location>
</feature>
<dbReference type="Pfam" id="PF14666">
    <property type="entry name" value="RICTOR_M"/>
    <property type="match status" value="1"/>
</dbReference>
<sequence length="1583" mass="180519">MDNHRRKAYPRKGNNAQIVQEIRESIKNRAREKKESENSDRADARLERFRDLDDLKKLMSGAEHHKDDEELSYGLNAKFLNDMYKMVRETKIEALTDNEFFEDLCKLILKFLRDDHPCIRAMCFHIVRKCTMNERNLVVILTTHVDIYIVRAVDLSSENQVERIEAFKLIIWMLKIYEKSNLKKLIDSSAAQKNGKKYAFPKSIMQPIISIALSAFEGKRTDKLSLPCVGLFLEFSLTEPSLVLEMAGTDWLVKVLTGVSCMSKRIVLLASHVLISWLDSPTIRIKAHLDLVMEQIFAPLVEFGMFQKRGSMMTNDAGNESFHMNDFLENFKCSFLCIIRSWPGLFACAAVGPNSNILPSSPFRLLDYLGLGTVANDNLVRIRDAIVDLCCEFVDVPYASKTFESWEEALAFYKSMHLPDKYKSGLKHDFVIAQNDARLKNDVERHKPTIDLLAAFRVLSQFVLINAQLPLSLARLILAMPDSSSGLKATLLMADMLRQAPSHVPAGYRAPVLSMPTLVQSACESLSQSRAVSAINGTFDINAIEQYTFPHATNAELVLNRFDKLNQSWIRSASNSSTVLKESDLMLFAPHMSDPVLVQAPIKKSKSDSSFRVGSSFKKNISPDLYEYECPGEFSETVLRGRYDKNALMMMDDSDDYDYSSPRLRDNFDDEEENAKKFFVDSNGAFDWNYVEYYVENIEKDGYEKLVKEFSSNTIEDHIGNMFQFLHPSEQEKNKRHLDRQQVIVAKSIIKLLLRVFPNNESISQDYIPILQKYVSNFRSVLEERSTPNAYFAPRNLAYTQSMLHFAIIGTFTMTTQGLNILNTVGILHMYVDMMTPTSILEYTKVIIASLDYTNEGLTRVILRKALTSTSEASRKWTTRYMAVLASSDLPMFSDWGIQLMLRQLADESSKVVRHTLRILNRWLPEHPSRNLRKVEWSLFGEAGDLLKAHIFAMESECANDENEVRDVTRFWMKEFNKTYLNIIDEAMKEMMFHVKRSIDGSFSRSSSDRPDTSLGVHAPLHLFAALGGHETGRRILIDENVCEDLLAIIKNGKCFEEIKSSLLAIASLGSTDGGFEILPLDAVPTVLKIAEEHVVLTVRGIAFWALATFSQCVEGAKRLAAFGWESNRFRYAMDIAKGKVSEDELMLNSQTGGTVAGSVSSSWRPSRKITIQHNRNSSMLDSQINVKQNRAKSESAVSRRGHSKGRPRSQSEGDIEEKTPKRESRLDSFLSHRLWNSEKYLYKSSGNSDSSSIPYHKRTGTNSSSGYHIQEDAALVVFSSSNQNPADDPIAKSAATSRMSTDRRRANTTNSLFEEEEAPKTRSSTVARCIRDGLKITSDELEAEGVLADTIMEPHFSCRLREKYHLTPFRVRACLHINRHVGDSVRYVFMTREEERHFADYRRQVLHDPWLYNELRKEDNAVKKTINVVPLQTVALPTEIEIMCGNIFPAKPKSDPIFSFHENDDSAEVEDRGARTGHGRSGIHIQPHSAYRCFHCSSNEDTVRTYPHPDAPMLRKEVLSQVDMLEIKEYPAKRLIGLRLYHPWLFEWPCMYADVLELLDEYRFKPHSRAFLQQIFYDALLI</sequence>
<accession>A0AAE9J6V3</accession>
<evidence type="ECO:0000313" key="7">
    <source>
        <dbReference type="Proteomes" id="UP000829354"/>
    </source>
</evidence>
<dbReference type="Proteomes" id="UP000829354">
    <property type="component" value="Chromosome II"/>
</dbReference>
<name>A0AAE9J6V3_CAEBR</name>
<gene>
    <name evidence="6" type="ORF">L5515_014418</name>
</gene>
<dbReference type="EMBL" id="CP092621">
    <property type="protein sequence ID" value="UMM18279.1"/>
    <property type="molecule type" value="Genomic_DNA"/>
</dbReference>
<dbReference type="Pfam" id="PF14664">
    <property type="entry name" value="RICTOR_N"/>
    <property type="match status" value="1"/>
</dbReference>
<feature type="domain" description="Rapamycin-insensitive companion of mTOR N-terminal" evidence="4">
    <location>
        <begin position="77"/>
        <end position="505"/>
    </location>
</feature>
<evidence type="ECO:0000259" key="5">
    <source>
        <dbReference type="SMART" id="SM01310"/>
    </source>
</evidence>
<protein>
    <recommendedName>
        <fullName evidence="8">RICTOR_V domain-containing protein</fullName>
    </recommendedName>
</protein>
<dbReference type="Pfam" id="PF14663">
    <property type="entry name" value="RasGEF_N_2"/>
    <property type="match status" value="1"/>
</dbReference>
<dbReference type="InterPro" id="IPR029453">
    <property type="entry name" value="Rictor_IV"/>
</dbReference>
<dbReference type="InterPro" id="IPR028268">
    <property type="entry name" value="Pianissimo_fam"/>
</dbReference>
<keyword evidence="7" id="KW-1185">Reference proteome</keyword>
<reference evidence="6 7" key="1">
    <citation type="submission" date="2022-04" db="EMBL/GenBank/DDBJ databases">
        <title>Chromosome-level reference genomes for two strains of Caenorhabditis briggsae: an improved platform for comparative genomics.</title>
        <authorList>
            <person name="Stevens L."/>
            <person name="Andersen E."/>
        </authorList>
    </citation>
    <scope>NUCLEOTIDE SEQUENCE [LARGE SCALE GENOMIC DNA]</scope>
    <source>
        <strain evidence="6">VX34</strain>
        <tissue evidence="6">Whole-organism</tissue>
    </source>
</reference>
<organism evidence="6 7">
    <name type="scientific">Caenorhabditis briggsae</name>
    <dbReference type="NCBI Taxonomy" id="6238"/>
    <lineage>
        <taxon>Eukaryota</taxon>
        <taxon>Metazoa</taxon>
        <taxon>Ecdysozoa</taxon>
        <taxon>Nematoda</taxon>
        <taxon>Chromadorea</taxon>
        <taxon>Rhabditida</taxon>
        <taxon>Rhabditina</taxon>
        <taxon>Rhabditomorpha</taxon>
        <taxon>Rhabditoidea</taxon>
        <taxon>Rhabditidae</taxon>
        <taxon>Peloderinae</taxon>
        <taxon>Caenorhabditis</taxon>
    </lineage>
</organism>
<dbReference type="SMART" id="SM01307">
    <property type="entry name" value="RICTOR_M"/>
    <property type="match status" value="1"/>
</dbReference>
<evidence type="ECO:0000256" key="1">
    <source>
        <dbReference type="ARBA" id="ARBA00008878"/>
    </source>
</evidence>
<evidence type="ECO:0008006" key="8">
    <source>
        <dbReference type="Google" id="ProtNLM"/>
    </source>
</evidence>
<evidence type="ECO:0000256" key="2">
    <source>
        <dbReference type="SAM" id="MobiDB-lite"/>
    </source>
</evidence>
<feature type="domain" description="Rapamycin-insensitive companion of mTOR" evidence="5">
    <location>
        <begin position="1056"/>
        <end position="1127"/>
    </location>
</feature>
<feature type="region of interest" description="Disordered" evidence="2">
    <location>
        <begin position="1175"/>
        <end position="1227"/>
    </location>
</feature>
<comment type="similarity">
    <text evidence="1">Belongs to the RICTOR family.</text>
</comment>
<dbReference type="InterPro" id="IPR029451">
    <property type="entry name" value="RICTOR_M"/>
</dbReference>
<dbReference type="GO" id="GO:0031929">
    <property type="term" value="P:TOR signaling"/>
    <property type="evidence" value="ECO:0007669"/>
    <property type="project" value="InterPro"/>
</dbReference>
<dbReference type="PANTHER" id="PTHR13298">
    <property type="entry name" value="CYTOSOLIC REGULATOR PIANISSIMO"/>
    <property type="match status" value="1"/>
</dbReference>
<feature type="region of interest" description="Disordered" evidence="2">
    <location>
        <begin position="1282"/>
        <end position="1319"/>
    </location>
</feature>
<feature type="compositionally biased region" description="Basic and acidic residues" evidence="2">
    <location>
        <begin position="1217"/>
        <end position="1227"/>
    </location>
</feature>
<dbReference type="SMART" id="SM01308">
    <property type="entry name" value="RICTOR_N"/>
    <property type="match status" value="1"/>
</dbReference>
<dbReference type="GO" id="GO:0031932">
    <property type="term" value="C:TORC2 complex"/>
    <property type="evidence" value="ECO:0007669"/>
    <property type="project" value="InterPro"/>
</dbReference>
<dbReference type="InterPro" id="IPR028267">
    <property type="entry name" value="Pianissimo_N"/>
</dbReference>
<dbReference type="InterPro" id="IPR029452">
    <property type="entry name" value="RICTOR_V"/>
</dbReference>
<feature type="domain" description="Rapamycin-insensitive companion of mTOR middle" evidence="3">
    <location>
        <begin position="698"/>
        <end position="888"/>
    </location>
</feature>
<feature type="compositionally biased region" description="Polar residues" evidence="2">
    <location>
        <begin position="1175"/>
        <end position="1189"/>
    </location>
</feature>
<dbReference type="InterPro" id="IPR016024">
    <property type="entry name" value="ARM-type_fold"/>
</dbReference>
<evidence type="ECO:0000259" key="3">
    <source>
        <dbReference type="SMART" id="SM01307"/>
    </source>
</evidence>
<dbReference type="PANTHER" id="PTHR13298:SF11">
    <property type="entry name" value="RAPAMYCIN-INSENSITIVE COMPANION OF MTOR"/>
    <property type="match status" value="1"/>
</dbReference>
<dbReference type="SMART" id="SM01310">
    <property type="entry name" value="RICTOR_V"/>
    <property type="match status" value="1"/>
</dbReference>
<evidence type="ECO:0000313" key="6">
    <source>
        <dbReference type="EMBL" id="UMM18279.1"/>
    </source>
</evidence>
<dbReference type="Pfam" id="PF14668">
    <property type="entry name" value="RICTOR_V"/>
    <property type="match status" value="1"/>
</dbReference>